<feature type="compositionally biased region" description="Basic and acidic residues" evidence="1">
    <location>
        <begin position="1"/>
        <end position="27"/>
    </location>
</feature>
<organism evidence="3 4">
    <name type="scientific">Embleya hyalina</name>
    <dbReference type="NCBI Taxonomy" id="516124"/>
    <lineage>
        <taxon>Bacteria</taxon>
        <taxon>Bacillati</taxon>
        <taxon>Actinomycetota</taxon>
        <taxon>Actinomycetes</taxon>
        <taxon>Kitasatosporales</taxon>
        <taxon>Streptomycetaceae</taxon>
        <taxon>Embleya</taxon>
    </lineage>
</organism>
<evidence type="ECO:0000256" key="2">
    <source>
        <dbReference type="SAM" id="Phobius"/>
    </source>
</evidence>
<evidence type="ECO:0000256" key="1">
    <source>
        <dbReference type="SAM" id="MobiDB-lite"/>
    </source>
</evidence>
<feature type="region of interest" description="Disordered" evidence="1">
    <location>
        <begin position="120"/>
        <end position="141"/>
    </location>
</feature>
<evidence type="ECO:0000313" key="3">
    <source>
        <dbReference type="EMBL" id="GCD99674.1"/>
    </source>
</evidence>
<dbReference type="Proteomes" id="UP000286931">
    <property type="component" value="Unassembled WGS sequence"/>
</dbReference>
<gene>
    <name evidence="3" type="ORF">EHYA_07396</name>
</gene>
<keyword evidence="2" id="KW-0472">Membrane</keyword>
<keyword evidence="2" id="KW-1133">Transmembrane helix</keyword>
<dbReference type="RefSeq" id="WP_126641466.1">
    <property type="nucleotide sequence ID" value="NZ_BIFH01000034.1"/>
</dbReference>
<evidence type="ECO:0000313" key="4">
    <source>
        <dbReference type="Proteomes" id="UP000286931"/>
    </source>
</evidence>
<sequence>MSSSRDDIRHALDTLSHEARPLREMPRETLTAEADRRRRRRRLRTAAVATAVAVCGVGVVAAIVRGAGSADPSTSAAAPTPRDAPAWGAQEPGPFTCGRPLGYPTAERFEGVGLSPLRIERPAGAPDGPPKVEADLESPSPSGLNATEVYPVVVVLRDGIVVGGPVEAGALPPGRMLRSPDWPAWSRTIRQPTPVWLCGAVTWQQVWADPGRYTVALVMTPPTADGNRPGGRAIDASYPLLISTARLDALP</sequence>
<dbReference type="EMBL" id="BIFH01000034">
    <property type="protein sequence ID" value="GCD99674.1"/>
    <property type="molecule type" value="Genomic_DNA"/>
</dbReference>
<feature type="compositionally biased region" description="Low complexity" evidence="1">
    <location>
        <begin position="68"/>
        <end position="86"/>
    </location>
</feature>
<feature type="region of interest" description="Disordered" evidence="1">
    <location>
        <begin position="1"/>
        <end position="37"/>
    </location>
</feature>
<comment type="caution">
    <text evidence="3">The sequence shown here is derived from an EMBL/GenBank/DDBJ whole genome shotgun (WGS) entry which is preliminary data.</text>
</comment>
<keyword evidence="4" id="KW-1185">Reference proteome</keyword>
<accession>A0A401YYG2</accession>
<dbReference type="AlphaFoldDB" id="A0A401YYG2"/>
<feature type="transmembrane region" description="Helical" evidence="2">
    <location>
        <begin position="46"/>
        <end position="64"/>
    </location>
</feature>
<protein>
    <submittedName>
        <fullName evidence="3">Uncharacterized protein</fullName>
    </submittedName>
</protein>
<name>A0A401YYG2_9ACTN</name>
<proteinExistence type="predicted"/>
<keyword evidence="2" id="KW-0812">Transmembrane</keyword>
<reference evidence="3 4" key="1">
    <citation type="submission" date="2018-12" db="EMBL/GenBank/DDBJ databases">
        <title>Draft genome sequence of Embleya hyalina NBRC 13850T.</title>
        <authorList>
            <person name="Komaki H."/>
            <person name="Hosoyama A."/>
            <person name="Kimura A."/>
            <person name="Ichikawa N."/>
            <person name="Tamura T."/>
        </authorList>
    </citation>
    <scope>NUCLEOTIDE SEQUENCE [LARGE SCALE GENOMIC DNA]</scope>
    <source>
        <strain evidence="3 4">NBRC 13850</strain>
    </source>
</reference>
<feature type="region of interest" description="Disordered" evidence="1">
    <location>
        <begin position="68"/>
        <end position="92"/>
    </location>
</feature>
<dbReference type="OrthoDB" id="4359503at2"/>